<evidence type="ECO:0000313" key="8">
    <source>
        <dbReference type="Proteomes" id="UP001596106"/>
    </source>
</evidence>
<dbReference type="EMBL" id="JBHSMA010000001">
    <property type="protein sequence ID" value="MFC5408615.1"/>
    <property type="molecule type" value="Genomic_DNA"/>
</dbReference>
<organism evidence="7 8">
    <name type="scientific">Larkinella bovis</name>
    <dbReference type="NCBI Taxonomy" id="683041"/>
    <lineage>
        <taxon>Bacteria</taxon>
        <taxon>Pseudomonadati</taxon>
        <taxon>Bacteroidota</taxon>
        <taxon>Cytophagia</taxon>
        <taxon>Cytophagales</taxon>
        <taxon>Spirosomataceae</taxon>
        <taxon>Larkinella</taxon>
    </lineage>
</organism>
<feature type="chain" id="PRO_5046006721" evidence="5">
    <location>
        <begin position="20"/>
        <end position="438"/>
    </location>
</feature>
<name>A0ABW0I804_9BACT</name>
<dbReference type="InterPro" id="IPR050330">
    <property type="entry name" value="Bact_OuterMem_StrucFunc"/>
</dbReference>
<protein>
    <submittedName>
        <fullName evidence="7">OmpA family protein</fullName>
    </submittedName>
</protein>
<comment type="subcellular location">
    <subcellularLocation>
        <location evidence="1">Cell outer membrane</location>
    </subcellularLocation>
</comment>
<reference evidence="8" key="1">
    <citation type="journal article" date="2019" name="Int. J. Syst. Evol. Microbiol.">
        <title>The Global Catalogue of Microorganisms (GCM) 10K type strain sequencing project: providing services to taxonomists for standard genome sequencing and annotation.</title>
        <authorList>
            <consortium name="The Broad Institute Genomics Platform"/>
            <consortium name="The Broad Institute Genome Sequencing Center for Infectious Disease"/>
            <person name="Wu L."/>
            <person name="Ma J."/>
        </authorList>
    </citation>
    <scope>NUCLEOTIDE SEQUENCE [LARGE SCALE GENOMIC DNA]</scope>
    <source>
        <strain evidence="8">CCUG 55250</strain>
    </source>
</reference>
<evidence type="ECO:0000256" key="1">
    <source>
        <dbReference type="ARBA" id="ARBA00004442"/>
    </source>
</evidence>
<feature type="domain" description="OmpA-like" evidence="6">
    <location>
        <begin position="322"/>
        <end position="438"/>
    </location>
</feature>
<keyword evidence="5" id="KW-0732">Signal</keyword>
<evidence type="ECO:0000256" key="4">
    <source>
        <dbReference type="PROSITE-ProRule" id="PRU00473"/>
    </source>
</evidence>
<dbReference type="Proteomes" id="UP001596106">
    <property type="component" value="Unassembled WGS sequence"/>
</dbReference>
<feature type="signal peptide" evidence="5">
    <location>
        <begin position="1"/>
        <end position="19"/>
    </location>
</feature>
<evidence type="ECO:0000256" key="5">
    <source>
        <dbReference type="SAM" id="SignalP"/>
    </source>
</evidence>
<dbReference type="InterPro" id="IPR036737">
    <property type="entry name" value="OmpA-like_sf"/>
</dbReference>
<dbReference type="InterPro" id="IPR006664">
    <property type="entry name" value="OMP_bac"/>
</dbReference>
<gene>
    <name evidence="7" type="ORF">ACFPMF_04810</name>
</gene>
<evidence type="ECO:0000259" key="6">
    <source>
        <dbReference type="PROSITE" id="PS51123"/>
    </source>
</evidence>
<evidence type="ECO:0000256" key="2">
    <source>
        <dbReference type="ARBA" id="ARBA00023136"/>
    </source>
</evidence>
<dbReference type="SUPFAM" id="SSF103088">
    <property type="entry name" value="OmpA-like"/>
    <property type="match status" value="1"/>
</dbReference>
<sequence>MLSVVFSWLLCLSSASVYPASSIAASDTITVHGLCWDVTTGRNLKATISALVDGRKIKVGQSDADGLFKLWIADSTQILSFEVDGYPVTSLPINKTGAMDTSARFWFDLPMISKDSQQVIKAYQAARRPSDSPARSDRRNRNRYFQVQNAQTLKRIPATICFTYASSGRTQCVAIDSTKVPSFIQLDARQKITFDVRAEGYQTYHGEIPANLPDTADTFYQIKLLMLNNILSVSFALPPNLVLSEYEFRGTTNKTKLYWGPKKIPTHFRENSFKPGEVYRFVAKSTEGNVVADETFRMNPGLTLKAFHRILPKSAEMAPNGSETPAFFDSTVLYFDQSDYSLRKEARDKLDSISWQLIKLRHVKAQLTGHTDNVGQRNLNRLLSEYRTRVVSTYLHRKGVPANQLSSSWNGPDSPVAPNDTEVNKAKNRRVVIQFFTK</sequence>
<dbReference type="PROSITE" id="PS51123">
    <property type="entry name" value="OMPA_2"/>
    <property type="match status" value="1"/>
</dbReference>
<evidence type="ECO:0000313" key="7">
    <source>
        <dbReference type="EMBL" id="MFC5408615.1"/>
    </source>
</evidence>
<proteinExistence type="predicted"/>
<dbReference type="PRINTS" id="PR01021">
    <property type="entry name" value="OMPADOMAIN"/>
</dbReference>
<dbReference type="CDD" id="cd07185">
    <property type="entry name" value="OmpA_C-like"/>
    <property type="match status" value="1"/>
</dbReference>
<dbReference type="PANTHER" id="PTHR30329:SF21">
    <property type="entry name" value="LIPOPROTEIN YIAD-RELATED"/>
    <property type="match status" value="1"/>
</dbReference>
<evidence type="ECO:0000256" key="3">
    <source>
        <dbReference type="ARBA" id="ARBA00023237"/>
    </source>
</evidence>
<keyword evidence="3" id="KW-0998">Cell outer membrane</keyword>
<dbReference type="Gene3D" id="3.30.1330.60">
    <property type="entry name" value="OmpA-like domain"/>
    <property type="match status" value="1"/>
</dbReference>
<comment type="caution">
    <text evidence="7">The sequence shown here is derived from an EMBL/GenBank/DDBJ whole genome shotgun (WGS) entry which is preliminary data.</text>
</comment>
<keyword evidence="2 4" id="KW-0472">Membrane</keyword>
<dbReference type="PANTHER" id="PTHR30329">
    <property type="entry name" value="STATOR ELEMENT OF FLAGELLAR MOTOR COMPLEX"/>
    <property type="match status" value="1"/>
</dbReference>
<dbReference type="InterPro" id="IPR006665">
    <property type="entry name" value="OmpA-like"/>
</dbReference>
<accession>A0ABW0I804</accession>
<dbReference type="RefSeq" id="WP_379841666.1">
    <property type="nucleotide sequence ID" value="NZ_JBHSMA010000001.1"/>
</dbReference>
<keyword evidence="8" id="KW-1185">Reference proteome</keyword>
<dbReference type="Pfam" id="PF00691">
    <property type="entry name" value="OmpA"/>
    <property type="match status" value="1"/>
</dbReference>